<keyword evidence="8 11" id="KW-1133">Transmembrane helix</keyword>
<evidence type="ECO:0000256" key="12">
    <source>
        <dbReference type="RuleBase" id="RU003639"/>
    </source>
</evidence>
<sequence length="152" mass="17248">MKDYEYSLIFACDLNNMLHFLQANLTKAVTDVNSVESYLPVGLQLLFAVGLIGLLMVVTHLLGPKRHTSDKLQTFTSGIESHGEARQPMAIKYFLVAILFVLFDVEVIFFYPYAVNFRGLGWSGFWAVVMFVGFFLCGFIYIIKKGALDWED</sequence>
<gene>
    <name evidence="11" type="primary">nuoA</name>
    <name evidence="13" type="ORF">OCK74_01975</name>
</gene>
<evidence type="ECO:0000256" key="7">
    <source>
        <dbReference type="ARBA" id="ARBA00022967"/>
    </source>
</evidence>
<comment type="similarity">
    <text evidence="2 11 12">Belongs to the complex I subunit 3 family.</text>
</comment>
<keyword evidence="10 11" id="KW-0472">Membrane</keyword>
<dbReference type="EMBL" id="JAOTIF010000001">
    <property type="protein sequence ID" value="MCU7547858.1"/>
    <property type="molecule type" value="Genomic_DNA"/>
</dbReference>
<dbReference type="InterPro" id="IPR038430">
    <property type="entry name" value="NDAH_ubi_oxred_su3_sf"/>
</dbReference>
<comment type="function">
    <text evidence="11">NDH-1 shuttles electrons from NADH, via FMN and iron-sulfur (Fe-S) centers, to quinones in the respiratory chain. The immediate electron acceptor for the enzyme in this species is believed to be a menaquinone. Couples the redox reaction to proton translocation (for every two electrons transferred, four hydrogen ions are translocated across the cytoplasmic membrane), and thus conserves the redox energy in a proton gradient.</text>
</comment>
<reference evidence="13" key="2">
    <citation type="submission" date="2023-04" db="EMBL/GenBank/DDBJ databases">
        <title>Paracnuella aquatica gen. nov., sp. nov., a member of the family Chitinophagaceae isolated from a hot spring.</title>
        <authorList>
            <person name="Wang C."/>
        </authorList>
    </citation>
    <scope>NUCLEOTIDE SEQUENCE</scope>
    <source>
        <strain evidence="13">LB-8</strain>
    </source>
</reference>
<evidence type="ECO:0000256" key="4">
    <source>
        <dbReference type="ARBA" id="ARBA00022475"/>
    </source>
</evidence>
<dbReference type="AlphaFoldDB" id="A0A9X2XMS9"/>
<dbReference type="PANTHER" id="PTHR11058:SF22">
    <property type="entry name" value="NADH-QUINONE OXIDOREDUCTASE SUBUNIT A"/>
    <property type="match status" value="1"/>
</dbReference>
<proteinExistence type="inferred from homology"/>
<feature type="transmembrane region" description="Helical" evidence="11">
    <location>
        <begin position="41"/>
        <end position="62"/>
    </location>
</feature>
<keyword evidence="9 11" id="KW-0520">NAD</keyword>
<organism evidence="13 14">
    <name type="scientific">Paraflavisolibacter caeni</name>
    <dbReference type="NCBI Taxonomy" id="2982496"/>
    <lineage>
        <taxon>Bacteria</taxon>
        <taxon>Pseudomonadati</taxon>
        <taxon>Bacteroidota</taxon>
        <taxon>Chitinophagia</taxon>
        <taxon>Chitinophagales</taxon>
        <taxon>Chitinophagaceae</taxon>
        <taxon>Paraflavisolibacter</taxon>
    </lineage>
</organism>
<comment type="catalytic activity">
    <reaction evidence="11 12">
        <text>a quinone + NADH + 5 H(+)(in) = a quinol + NAD(+) + 4 H(+)(out)</text>
        <dbReference type="Rhea" id="RHEA:57888"/>
        <dbReference type="ChEBI" id="CHEBI:15378"/>
        <dbReference type="ChEBI" id="CHEBI:24646"/>
        <dbReference type="ChEBI" id="CHEBI:57540"/>
        <dbReference type="ChEBI" id="CHEBI:57945"/>
        <dbReference type="ChEBI" id="CHEBI:132124"/>
    </reaction>
</comment>
<evidence type="ECO:0000256" key="6">
    <source>
        <dbReference type="ARBA" id="ARBA00022719"/>
    </source>
</evidence>
<evidence type="ECO:0000256" key="8">
    <source>
        <dbReference type="ARBA" id="ARBA00022989"/>
    </source>
</evidence>
<dbReference type="Proteomes" id="UP001155483">
    <property type="component" value="Unassembled WGS sequence"/>
</dbReference>
<keyword evidence="3 11" id="KW-0813">Transport</keyword>
<name>A0A9X2XMS9_9BACT</name>
<protein>
    <recommendedName>
        <fullName evidence="11">NADH-quinone oxidoreductase subunit A</fullName>
        <ecNumber evidence="11">7.1.1.-</ecNumber>
    </recommendedName>
    <alternativeName>
        <fullName evidence="11">NADH dehydrogenase I subunit A</fullName>
    </alternativeName>
    <alternativeName>
        <fullName evidence="11">NDH-1 subunit A</fullName>
    </alternativeName>
    <alternativeName>
        <fullName evidence="11">NUO1</fullName>
    </alternativeName>
</protein>
<keyword evidence="4 11" id="KW-1003">Cell membrane</keyword>
<evidence type="ECO:0000256" key="11">
    <source>
        <dbReference type="HAMAP-Rule" id="MF_01394"/>
    </source>
</evidence>
<evidence type="ECO:0000256" key="1">
    <source>
        <dbReference type="ARBA" id="ARBA00004141"/>
    </source>
</evidence>
<keyword evidence="7 11" id="KW-1278">Translocase</keyword>
<comment type="subunit">
    <text evidence="11">NDH-1 is composed of 14 different subunits. Subunits NuoA, H, J, K, L, M, N constitute the membrane sector of the complex.</text>
</comment>
<evidence type="ECO:0000256" key="10">
    <source>
        <dbReference type="ARBA" id="ARBA00023136"/>
    </source>
</evidence>
<dbReference type="Pfam" id="PF00507">
    <property type="entry name" value="Oxidored_q4"/>
    <property type="match status" value="1"/>
</dbReference>
<feature type="transmembrane region" description="Helical" evidence="11">
    <location>
        <begin position="93"/>
        <end position="114"/>
    </location>
</feature>
<dbReference type="GO" id="GO:0050136">
    <property type="term" value="F:NADH dehydrogenase (quinone) (non-electrogenic) activity"/>
    <property type="evidence" value="ECO:0007669"/>
    <property type="project" value="UniProtKB-UniRule"/>
</dbReference>
<evidence type="ECO:0000256" key="9">
    <source>
        <dbReference type="ARBA" id="ARBA00023027"/>
    </source>
</evidence>
<dbReference type="EC" id="7.1.1.-" evidence="11"/>
<keyword evidence="5 11" id="KW-0812">Transmembrane</keyword>
<evidence type="ECO:0000313" key="14">
    <source>
        <dbReference type="Proteomes" id="UP001155483"/>
    </source>
</evidence>
<dbReference type="GO" id="GO:0048038">
    <property type="term" value="F:quinone binding"/>
    <property type="evidence" value="ECO:0007669"/>
    <property type="project" value="UniProtKB-KW"/>
</dbReference>
<dbReference type="GO" id="GO:0005886">
    <property type="term" value="C:plasma membrane"/>
    <property type="evidence" value="ECO:0007669"/>
    <property type="project" value="UniProtKB-SubCell"/>
</dbReference>
<keyword evidence="6 11" id="KW-0874">Quinone</keyword>
<comment type="subcellular location">
    <subcellularLocation>
        <location evidence="11 12">Cell membrane</location>
        <topology evidence="11 12">Multi-pass membrane protein</topology>
    </subcellularLocation>
    <subcellularLocation>
        <location evidence="1">Membrane</location>
        <topology evidence="1">Multi-pass membrane protein</topology>
    </subcellularLocation>
</comment>
<evidence type="ECO:0000256" key="5">
    <source>
        <dbReference type="ARBA" id="ARBA00022692"/>
    </source>
</evidence>
<dbReference type="RefSeq" id="WP_279295303.1">
    <property type="nucleotide sequence ID" value="NZ_JAOTIF010000001.1"/>
</dbReference>
<keyword evidence="14" id="KW-1185">Reference proteome</keyword>
<evidence type="ECO:0000313" key="13">
    <source>
        <dbReference type="EMBL" id="MCU7547858.1"/>
    </source>
</evidence>
<evidence type="ECO:0000256" key="3">
    <source>
        <dbReference type="ARBA" id="ARBA00022448"/>
    </source>
</evidence>
<dbReference type="InterPro" id="IPR023043">
    <property type="entry name" value="NAD(P)H_OxRDtase_bac/plastid"/>
</dbReference>
<dbReference type="Gene3D" id="1.20.58.1610">
    <property type="entry name" value="NADH:ubiquinone/plastoquinone oxidoreductase, chain 3"/>
    <property type="match status" value="1"/>
</dbReference>
<dbReference type="GO" id="GO:0008137">
    <property type="term" value="F:NADH dehydrogenase (ubiquinone) activity"/>
    <property type="evidence" value="ECO:0007669"/>
    <property type="project" value="InterPro"/>
</dbReference>
<comment type="caution">
    <text evidence="13">The sequence shown here is derived from an EMBL/GenBank/DDBJ whole genome shotgun (WGS) entry which is preliminary data.</text>
</comment>
<dbReference type="GO" id="GO:0030964">
    <property type="term" value="C:NADH dehydrogenase complex"/>
    <property type="evidence" value="ECO:0007669"/>
    <property type="project" value="TreeGrafter"/>
</dbReference>
<dbReference type="HAMAP" id="MF_01394">
    <property type="entry name" value="NDH1_NuoA"/>
    <property type="match status" value="1"/>
</dbReference>
<feature type="transmembrane region" description="Helical" evidence="11">
    <location>
        <begin position="120"/>
        <end position="143"/>
    </location>
</feature>
<accession>A0A9X2XMS9</accession>
<dbReference type="InterPro" id="IPR000440">
    <property type="entry name" value="NADH_UbQ/plastoQ_OxRdtase_su3"/>
</dbReference>
<reference evidence="13" key="1">
    <citation type="submission" date="2022-09" db="EMBL/GenBank/DDBJ databases">
        <authorList>
            <person name="Yuan C."/>
            <person name="Ke Z."/>
        </authorList>
    </citation>
    <scope>NUCLEOTIDE SEQUENCE</scope>
    <source>
        <strain evidence="13">LB-8</strain>
    </source>
</reference>
<dbReference type="PANTHER" id="PTHR11058">
    <property type="entry name" value="NADH-UBIQUINONE OXIDOREDUCTASE CHAIN 3"/>
    <property type="match status" value="1"/>
</dbReference>
<evidence type="ECO:0000256" key="2">
    <source>
        <dbReference type="ARBA" id="ARBA00008472"/>
    </source>
</evidence>